<dbReference type="InterPro" id="IPR016187">
    <property type="entry name" value="CTDL_fold"/>
</dbReference>
<accession>A0A3Q3WP22</accession>
<dbReference type="SMART" id="SM00034">
    <property type="entry name" value="CLECT"/>
    <property type="match status" value="1"/>
</dbReference>
<dbReference type="PROSITE" id="PS50041">
    <property type="entry name" value="C_TYPE_LECTIN_2"/>
    <property type="match status" value="1"/>
</dbReference>
<evidence type="ECO:0000313" key="5">
    <source>
        <dbReference type="Proteomes" id="UP000261620"/>
    </source>
</evidence>
<evidence type="ECO:0000256" key="2">
    <source>
        <dbReference type="ARBA" id="ARBA00023157"/>
    </source>
</evidence>
<evidence type="ECO:0000256" key="1">
    <source>
        <dbReference type="ARBA" id="ARBA00022734"/>
    </source>
</evidence>
<dbReference type="STRING" id="94237.ENSMMOP00000010719"/>
<dbReference type="Gene3D" id="3.10.100.10">
    <property type="entry name" value="Mannose-Binding Protein A, subunit A"/>
    <property type="match status" value="1"/>
</dbReference>
<dbReference type="SUPFAM" id="SSF56436">
    <property type="entry name" value="C-type lectin-like"/>
    <property type="match status" value="1"/>
</dbReference>
<reference evidence="4" key="2">
    <citation type="submission" date="2025-09" db="UniProtKB">
        <authorList>
            <consortium name="Ensembl"/>
        </authorList>
    </citation>
    <scope>IDENTIFICATION</scope>
</reference>
<dbReference type="InterPro" id="IPR016186">
    <property type="entry name" value="C-type_lectin-like/link_sf"/>
</dbReference>
<dbReference type="GO" id="GO:0030246">
    <property type="term" value="F:carbohydrate binding"/>
    <property type="evidence" value="ECO:0007669"/>
    <property type="project" value="UniProtKB-KW"/>
</dbReference>
<proteinExistence type="predicted"/>
<dbReference type="Pfam" id="PF00059">
    <property type="entry name" value="Lectin_C"/>
    <property type="match status" value="1"/>
</dbReference>
<dbReference type="InterPro" id="IPR051379">
    <property type="entry name" value="C-type_Lectin_Receptor_IMM"/>
</dbReference>
<dbReference type="PRINTS" id="PR01504">
    <property type="entry name" value="PNCREATITSAP"/>
</dbReference>
<sequence>MIIPIILAQCPHGWVASGRSCYSLRRSGLSWSDAQHNCRELAVGSHLADLKTVEDLLFISSQLLKHSNMLLLLWTGLNDQQTEGQHLWSDGSAHNLTITVSSSLSANQTDCFALQKNVTGPGYFLTPFFCAISLPFICQYNSKKNL</sequence>
<dbReference type="AlphaFoldDB" id="A0A3Q3WP22"/>
<dbReference type="PANTHER" id="PTHR46746">
    <property type="entry name" value="KILLER CELL LECTIN-LIKE RECEPTOR SUBFAMILY F MEMBER 2"/>
    <property type="match status" value="1"/>
</dbReference>
<feature type="domain" description="C-type lectin" evidence="3">
    <location>
        <begin position="17"/>
        <end position="139"/>
    </location>
</feature>
<organism evidence="4 5">
    <name type="scientific">Mola mola</name>
    <name type="common">Ocean sunfish</name>
    <name type="synonym">Tetraodon mola</name>
    <dbReference type="NCBI Taxonomy" id="94237"/>
    <lineage>
        <taxon>Eukaryota</taxon>
        <taxon>Metazoa</taxon>
        <taxon>Chordata</taxon>
        <taxon>Craniata</taxon>
        <taxon>Vertebrata</taxon>
        <taxon>Euteleostomi</taxon>
        <taxon>Actinopterygii</taxon>
        <taxon>Neopterygii</taxon>
        <taxon>Teleostei</taxon>
        <taxon>Neoteleostei</taxon>
        <taxon>Acanthomorphata</taxon>
        <taxon>Eupercaria</taxon>
        <taxon>Tetraodontiformes</taxon>
        <taxon>Molidae</taxon>
        <taxon>Mola</taxon>
    </lineage>
</organism>
<reference evidence="4" key="1">
    <citation type="submission" date="2025-08" db="UniProtKB">
        <authorList>
            <consortium name="Ensembl"/>
        </authorList>
    </citation>
    <scope>IDENTIFICATION</scope>
</reference>
<dbReference type="Ensembl" id="ENSMMOT00000010902.1">
    <property type="protein sequence ID" value="ENSMMOP00000010719.1"/>
    <property type="gene ID" value="ENSMMOG00000008270.1"/>
</dbReference>
<keyword evidence="5" id="KW-1185">Reference proteome</keyword>
<evidence type="ECO:0000259" key="3">
    <source>
        <dbReference type="PROSITE" id="PS50041"/>
    </source>
</evidence>
<dbReference type="OMA" id="KWHSTRD"/>
<name>A0A3Q3WP22_MOLML</name>
<dbReference type="PANTHER" id="PTHR46746:SF9">
    <property type="entry name" value="CD209 ANTIGEN-LIKE PROTEIN C-LIKE"/>
    <property type="match status" value="1"/>
</dbReference>
<evidence type="ECO:0000313" key="4">
    <source>
        <dbReference type="Ensembl" id="ENSMMOP00000010719.1"/>
    </source>
</evidence>
<dbReference type="Proteomes" id="UP000261620">
    <property type="component" value="Unplaced"/>
</dbReference>
<keyword evidence="2" id="KW-1015">Disulfide bond</keyword>
<dbReference type="InterPro" id="IPR001304">
    <property type="entry name" value="C-type_lectin-like"/>
</dbReference>
<protein>
    <recommendedName>
        <fullName evidence="3">C-type lectin domain-containing protein</fullName>
    </recommendedName>
</protein>
<dbReference type="CDD" id="cd00037">
    <property type="entry name" value="CLECT"/>
    <property type="match status" value="1"/>
</dbReference>
<keyword evidence="1" id="KW-0430">Lectin</keyword>